<evidence type="ECO:0000256" key="4">
    <source>
        <dbReference type="ARBA" id="ARBA00022692"/>
    </source>
</evidence>
<evidence type="ECO:0000313" key="11">
    <source>
        <dbReference type="EMBL" id="SPP86696.1"/>
    </source>
</evidence>
<dbReference type="Pfam" id="PF01553">
    <property type="entry name" value="Acyltransferase"/>
    <property type="match status" value="1"/>
</dbReference>
<keyword evidence="9" id="KW-0732">Signal</keyword>
<comment type="subcellular location">
    <subcellularLocation>
        <location evidence="1">Membrane</location>
    </subcellularLocation>
</comment>
<reference evidence="12" key="1">
    <citation type="submission" date="2018-01" db="EMBL/GenBank/DDBJ databases">
        <authorList>
            <person name="Alioto T."/>
            <person name="Alioto T."/>
        </authorList>
    </citation>
    <scope>NUCLEOTIDE SEQUENCE [LARGE SCALE GENOMIC DNA]</scope>
</reference>
<keyword evidence="5" id="KW-1133">Transmembrane helix</keyword>
<feature type="signal peptide" evidence="9">
    <location>
        <begin position="1"/>
        <end position="19"/>
    </location>
</feature>
<evidence type="ECO:0000256" key="1">
    <source>
        <dbReference type="ARBA" id="ARBA00004370"/>
    </source>
</evidence>
<dbReference type="PANTHER" id="PTHR23063">
    <property type="entry name" value="PHOSPHOLIPID ACYLTRANSFERASE"/>
    <property type="match status" value="1"/>
</dbReference>
<protein>
    <submittedName>
        <fullName evidence="11">Blast:Glycerol-3-phosphate acyltransferase 3</fullName>
    </submittedName>
</protein>
<dbReference type="Proteomes" id="UP000268350">
    <property type="component" value="Unassembled WGS sequence"/>
</dbReference>
<comment type="similarity">
    <text evidence="2">Belongs to the 1-acyl-sn-glycerol-3-phosphate acyltransferase family.</text>
</comment>
<sequence>MWLALLIYGHVSTFRLVSLQNAYLALPGWSFGEELKRLGQRRNKQMQTPTKSQLCQQIEQRCDMITEGMALVLEDDVMTRFLCADNATLPQSRASPHQGACVCNHSNPLDVLILMCDVQYSLTGQRHYGILGVFQSSLSRVSPRMWFNKGSFAVSDVVYPMAIRYDRRYGEAY</sequence>
<dbReference type="GO" id="GO:0016020">
    <property type="term" value="C:membrane"/>
    <property type="evidence" value="ECO:0007669"/>
    <property type="project" value="UniProtKB-SubCell"/>
</dbReference>
<dbReference type="AlphaFoldDB" id="A0A3B0KLJ1"/>
<dbReference type="GO" id="GO:0019432">
    <property type="term" value="P:triglyceride biosynthetic process"/>
    <property type="evidence" value="ECO:0007669"/>
    <property type="project" value="TreeGrafter"/>
</dbReference>
<proteinExistence type="inferred from homology"/>
<keyword evidence="6" id="KW-0443">Lipid metabolism</keyword>
<keyword evidence="12" id="KW-1185">Reference proteome</keyword>
<name>A0A3B0KLJ1_DROGU</name>
<dbReference type="GO" id="GO:0005783">
    <property type="term" value="C:endoplasmic reticulum"/>
    <property type="evidence" value="ECO:0007669"/>
    <property type="project" value="TreeGrafter"/>
</dbReference>
<evidence type="ECO:0000256" key="5">
    <source>
        <dbReference type="ARBA" id="ARBA00022989"/>
    </source>
</evidence>
<organism evidence="11 12">
    <name type="scientific">Drosophila guanche</name>
    <name type="common">Fruit fly</name>
    <dbReference type="NCBI Taxonomy" id="7266"/>
    <lineage>
        <taxon>Eukaryota</taxon>
        <taxon>Metazoa</taxon>
        <taxon>Ecdysozoa</taxon>
        <taxon>Arthropoda</taxon>
        <taxon>Hexapoda</taxon>
        <taxon>Insecta</taxon>
        <taxon>Pterygota</taxon>
        <taxon>Neoptera</taxon>
        <taxon>Endopterygota</taxon>
        <taxon>Diptera</taxon>
        <taxon>Brachycera</taxon>
        <taxon>Muscomorpha</taxon>
        <taxon>Ephydroidea</taxon>
        <taxon>Drosophilidae</taxon>
        <taxon>Drosophila</taxon>
        <taxon>Sophophora</taxon>
    </lineage>
</organism>
<keyword evidence="7" id="KW-0472">Membrane</keyword>
<keyword evidence="3 11" id="KW-0808">Transferase</keyword>
<gene>
    <name evidence="11" type="ORF">DGUA_6G008935</name>
</gene>
<dbReference type="EMBL" id="OUUW01000011">
    <property type="protein sequence ID" value="SPP86696.1"/>
    <property type="molecule type" value="Genomic_DNA"/>
</dbReference>
<dbReference type="PANTHER" id="PTHR23063:SF2">
    <property type="entry name" value="GLYCEROL-3-PHOSPHATE ACYLTRANSFERASE 4, ISOFORM D-RELATED"/>
    <property type="match status" value="1"/>
</dbReference>
<keyword evidence="8 11" id="KW-0012">Acyltransferase</keyword>
<evidence type="ECO:0000256" key="7">
    <source>
        <dbReference type="ARBA" id="ARBA00023136"/>
    </source>
</evidence>
<evidence type="ECO:0000313" key="12">
    <source>
        <dbReference type="Proteomes" id="UP000268350"/>
    </source>
</evidence>
<evidence type="ECO:0000256" key="6">
    <source>
        <dbReference type="ARBA" id="ARBA00023098"/>
    </source>
</evidence>
<evidence type="ECO:0000256" key="2">
    <source>
        <dbReference type="ARBA" id="ARBA00008655"/>
    </source>
</evidence>
<dbReference type="OrthoDB" id="10051137at2759"/>
<keyword evidence="4" id="KW-0812">Transmembrane</keyword>
<dbReference type="GO" id="GO:0004366">
    <property type="term" value="F:glycerol-3-phosphate O-acyltransferase activity"/>
    <property type="evidence" value="ECO:0007669"/>
    <property type="project" value="TreeGrafter"/>
</dbReference>
<dbReference type="InterPro" id="IPR002123">
    <property type="entry name" value="Plipid/glycerol_acylTrfase"/>
</dbReference>
<dbReference type="STRING" id="7266.A0A3B0KLJ1"/>
<feature type="domain" description="Phospholipid/glycerol acyltransferase" evidence="10">
    <location>
        <begin position="97"/>
        <end position="154"/>
    </location>
</feature>
<feature type="chain" id="PRO_5017344957" evidence="9">
    <location>
        <begin position="20"/>
        <end position="173"/>
    </location>
</feature>
<evidence type="ECO:0000256" key="8">
    <source>
        <dbReference type="ARBA" id="ARBA00023315"/>
    </source>
</evidence>
<accession>A0A3B0KLJ1</accession>
<evidence type="ECO:0000256" key="9">
    <source>
        <dbReference type="SAM" id="SignalP"/>
    </source>
</evidence>
<evidence type="ECO:0000259" key="10">
    <source>
        <dbReference type="Pfam" id="PF01553"/>
    </source>
</evidence>
<evidence type="ECO:0000256" key="3">
    <source>
        <dbReference type="ARBA" id="ARBA00022679"/>
    </source>
</evidence>